<accession>A0AAN6YTY3</accession>
<evidence type="ECO:0000313" key="2">
    <source>
        <dbReference type="Proteomes" id="UP001302812"/>
    </source>
</evidence>
<evidence type="ECO:0000313" key="1">
    <source>
        <dbReference type="EMBL" id="KAK4113945.1"/>
    </source>
</evidence>
<dbReference type="GeneID" id="89934406"/>
<name>A0AAN6YTY3_9PEZI</name>
<gene>
    <name evidence="1" type="ORF">N656DRAFT_608150</name>
</gene>
<reference evidence="1" key="1">
    <citation type="journal article" date="2023" name="Mol. Phylogenet. Evol.">
        <title>Genome-scale phylogeny and comparative genomics of the fungal order Sordariales.</title>
        <authorList>
            <person name="Hensen N."/>
            <person name="Bonometti L."/>
            <person name="Westerberg I."/>
            <person name="Brannstrom I.O."/>
            <person name="Guillou S."/>
            <person name="Cros-Aarteil S."/>
            <person name="Calhoun S."/>
            <person name="Haridas S."/>
            <person name="Kuo A."/>
            <person name="Mondo S."/>
            <person name="Pangilinan J."/>
            <person name="Riley R."/>
            <person name="LaButti K."/>
            <person name="Andreopoulos B."/>
            <person name="Lipzen A."/>
            <person name="Chen C."/>
            <person name="Yan M."/>
            <person name="Daum C."/>
            <person name="Ng V."/>
            <person name="Clum A."/>
            <person name="Steindorff A."/>
            <person name="Ohm R.A."/>
            <person name="Martin F."/>
            <person name="Silar P."/>
            <person name="Natvig D.O."/>
            <person name="Lalanne C."/>
            <person name="Gautier V."/>
            <person name="Ament-Velasquez S.L."/>
            <person name="Kruys A."/>
            <person name="Hutchinson M.I."/>
            <person name="Powell A.J."/>
            <person name="Barry K."/>
            <person name="Miller A.N."/>
            <person name="Grigoriev I.V."/>
            <person name="Debuchy R."/>
            <person name="Gladieux P."/>
            <person name="Hiltunen Thoren M."/>
            <person name="Johannesson H."/>
        </authorList>
    </citation>
    <scope>NUCLEOTIDE SEQUENCE</scope>
    <source>
        <strain evidence="1">CBS 508.74</strain>
    </source>
</reference>
<dbReference type="EMBL" id="MU853338">
    <property type="protein sequence ID" value="KAK4113945.1"/>
    <property type="molecule type" value="Genomic_DNA"/>
</dbReference>
<proteinExistence type="predicted"/>
<dbReference type="Proteomes" id="UP001302812">
    <property type="component" value="Unassembled WGS sequence"/>
</dbReference>
<keyword evidence="2" id="KW-1185">Reference proteome</keyword>
<dbReference type="AlphaFoldDB" id="A0AAN6YTY3"/>
<dbReference type="RefSeq" id="XP_064671515.1">
    <property type="nucleotide sequence ID" value="XM_064810281.1"/>
</dbReference>
<sequence length="101" mass="11097">MVRHLAARLCISPILDPTYLSCPVQPAWLWPLRSSTGEPALFCHAKIHPEDHKEGQFPPKRTLNGLASLSYGGETVGSCHRLIFARIGFCCLMPSSQHTAA</sequence>
<organism evidence="1 2">
    <name type="scientific">Canariomyces notabilis</name>
    <dbReference type="NCBI Taxonomy" id="2074819"/>
    <lineage>
        <taxon>Eukaryota</taxon>
        <taxon>Fungi</taxon>
        <taxon>Dikarya</taxon>
        <taxon>Ascomycota</taxon>
        <taxon>Pezizomycotina</taxon>
        <taxon>Sordariomycetes</taxon>
        <taxon>Sordariomycetidae</taxon>
        <taxon>Sordariales</taxon>
        <taxon>Chaetomiaceae</taxon>
        <taxon>Canariomyces</taxon>
    </lineage>
</organism>
<reference evidence="1" key="2">
    <citation type="submission" date="2023-05" db="EMBL/GenBank/DDBJ databases">
        <authorList>
            <consortium name="Lawrence Berkeley National Laboratory"/>
            <person name="Steindorff A."/>
            <person name="Hensen N."/>
            <person name="Bonometti L."/>
            <person name="Westerberg I."/>
            <person name="Brannstrom I.O."/>
            <person name="Guillou S."/>
            <person name="Cros-Aarteil S."/>
            <person name="Calhoun S."/>
            <person name="Haridas S."/>
            <person name="Kuo A."/>
            <person name="Mondo S."/>
            <person name="Pangilinan J."/>
            <person name="Riley R."/>
            <person name="Labutti K."/>
            <person name="Andreopoulos B."/>
            <person name="Lipzen A."/>
            <person name="Chen C."/>
            <person name="Yanf M."/>
            <person name="Daum C."/>
            <person name="Ng V."/>
            <person name="Clum A."/>
            <person name="Ohm R."/>
            <person name="Martin F."/>
            <person name="Silar P."/>
            <person name="Natvig D."/>
            <person name="Lalanne C."/>
            <person name="Gautier V."/>
            <person name="Ament-Velasquez S.L."/>
            <person name="Kruys A."/>
            <person name="Hutchinson M.I."/>
            <person name="Powell A.J."/>
            <person name="Barry K."/>
            <person name="Miller A.N."/>
            <person name="Grigoriev I.V."/>
            <person name="Debuchy R."/>
            <person name="Gladieux P."/>
            <person name="Thoren M.H."/>
            <person name="Johannesson H."/>
        </authorList>
    </citation>
    <scope>NUCLEOTIDE SEQUENCE</scope>
    <source>
        <strain evidence="1">CBS 508.74</strain>
    </source>
</reference>
<protein>
    <submittedName>
        <fullName evidence="1">Uncharacterized protein</fullName>
    </submittedName>
</protein>
<comment type="caution">
    <text evidence="1">The sequence shown here is derived from an EMBL/GenBank/DDBJ whole genome shotgun (WGS) entry which is preliminary data.</text>
</comment>